<dbReference type="EMBL" id="KV454475">
    <property type="protein sequence ID" value="ODV63364.1"/>
    <property type="molecule type" value="Genomic_DNA"/>
</dbReference>
<reference evidence="3" key="1">
    <citation type="submission" date="2016-05" db="EMBL/GenBank/DDBJ databases">
        <title>Comparative genomics of biotechnologically important yeasts.</title>
        <authorList>
            <consortium name="DOE Joint Genome Institute"/>
            <person name="Riley R."/>
            <person name="Haridas S."/>
            <person name="Wolfe K.H."/>
            <person name="Lopes M.R."/>
            <person name="Hittinger C.T."/>
            <person name="Goker M."/>
            <person name="Salamov A."/>
            <person name="Wisecaver J."/>
            <person name="Long T.M."/>
            <person name="Aerts A.L."/>
            <person name="Barry K."/>
            <person name="Choi C."/>
            <person name="Clum A."/>
            <person name="Coughlan A.Y."/>
            <person name="Deshpande S."/>
            <person name="Douglass A.P."/>
            <person name="Hanson S.J."/>
            <person name="Klenk H.-P."/>
            <person name="Labutti K."/>
            <person name="Lapidus A."/>
            <person name="Lindquist E."/>
            <person name="Lipzen A."/>
            <person name="Meier-Kolthoff J.P."/>
            <person name="Ohm R.A."/>
            <person name="Otillar R.P."/>
            <person name="Pangilinan J."/>
            <person name="Peng Y."/>
            <person name="Rokas A."/>
            <person name="Rosa C.A."/>
            <person name="Scheuner C."/>
            <person name="Sibirny A.A."/>
            <person name="Slot J.C."/>
            <person name="Stielow J.B."/>
            <person name="Sun H."/>
            <person name="Kurtzman C.P."/>
            <person name="Blackwell M."/>
            <person name="Grigoriev I.V."/>
            <person name="Jeffries T.W."/>
        </authorList>
    </citation>
    <scope>NUCLEOTIDE SEQUENCE [LARGE SCALE GENOMIC DNA]</scope>
    <source>
        <strain evidence="3">DSM 1968</strain>
    </source>
</reference>
<name>A0A1D2VP43_9ASCO</name>
<feature type="non-terminal residue" evidence="2">
    <location>
        <position position="1"/>
    </location>
</feature>
<feature type="domain" description="BBC1/AIM3 cysteine proteinase-fold" evidence="1">
    <location>
        <begin position="73"/>
        <end position="237"/>
    </location>
</feature>
<evidence type="ECO:0000313" key="2">
    <source>
        <dbReference type="EMBL" id="ODV63364.1"/>
    </source>
</evidence>
<dbReference type="InParanoid" id="A0A1D2VP43"/>
<keyword evidence="3" id="KW-1185">Reference proteome</keyword>
<dbReference type="InterPro" id="IPR057402">
    <property type="entry name" value="AIM3_BBC1_C"/>
</dbReference>
<sequence>WWLKNNELPSDLIRKVGNNLIFEVEENEIIKRGNRKFIYRDYYILFANYSQLVISISFDSKNPQITVNMNQSHISPPIINDDILNKYYDLFGNTIYQLAIKSIGSIIYGDFVPGLLSQIPNILRPVGATSFGAQIYFNNSNSQISKKGDFRPGDILTLEKAKFNAHNKFHQKFVFETGFDKPFSAIITDWDNKKEKFRVIEKSSNTGKIKQSSYRPSDLKSGTIRVFRTVGRDFVQW</sequence>
<dbReference type="OrthoDB" id="207120at2759"/>
<dbReference type="STRING" id="1344418.A0A1D2VP43"/>
<gene>
    <name evidence="2" type="ORF">ASCRUDRAFT_29353</name>
</gene>
<dbReference type="Proteomes" id="UP000095038">
    <property type="component" value="Unassembled WGS sequence"/>
</dbReference>
<dbReference type="Pfam" id="PF25459">
    <property type="entry name" value="AIM3_BBC1_C"/>
    <property type="match status" value="1"/>
</dbReference>
<dbReference type="GeneID" id="30963745"/>
<dbReference type="RefSeq" id="XP_020049671.1">
    <property type="nucleotide sequence ID" value="XM_020190109.1"/>
</dbReference>
<evidence type="ECO:0000313" key="3">
    <source>
        <dbReference type="Proteomes" id="UP000095038"/>
    </source>
</evidence>
<proteinExistence type="predicted"/>
<organism evidence="2 3">
    <name type="scientific">Ascoidea rubescens DSM 1968</name>
    <dbReference type="NCBI Taxonomy" id="1344418"/>
    <lineage>
        <taxon>Eukaryota</taxon>
        <taxon>Fungi</taxon>
        <taxon>Dikarya</taxon>
        <taxon>Ascomycota</taxon>
        <taxon>Saccharomycotina</taxon>
        <taxon>Saccharomycetes</taxon>
        <taxon>Ascoideaceae</taxon>
        <taxon>Ascoidea</taxon>
    </lineage>
</organism>
<accession>A0A1D2VP43</accession>
<evidence type="ECO:0000259" key="1">
    <source>
        <dbReference type="Pfam" id="PF25459"/>
    </source>
</evidence>
<dbReference type="AlphaFoldDB" id="A0A1D2VP43"/>
<protein>
    <recommendedName>
        <fullName evidence="1">BBC1/AIM3 cysteine proteinase-fold domain-containing protein</fullName>
    </recommendedName>
</protein>